<protein>
    <submittedName>
        <fullName evidence="5">TetR family transcriptional regulator</fullName>
    </submittedName>
</protein>
<name>A0A0A3Z4X7_9GAMM</name>
<comment type="caution">
    <text evidence="5">The sequence shown here is derived from an EMBL/GenBank/DDBJ whole genome shotgun (WGS) entry which is preliminary data.</text>
</comment>
<evidence type="ECO:0000256" key="2">
    <source>
        <dbReference type="PROSITE-ProRule" id="PRU00335"/>
    </source>
</evidence>
<dbReference type="InterPro" id="IPR009057">
    <property type="entry name" value="Homeodomain-like_sf"/>
</dbReference>
<accession>A0A0A3Z4X7</accession>
<dbReference type="GO" id="GO:0000976">
    <property type="term" value="F:transcription cis-regulatory region binding"/>
    <property type="evidence" value="ECO:0007669"/>
    <property type="project" value="TreeGrafter"/>
</dbReference>
<keyword evidence="6" id="KW-1185">Reference proteome</keyword>
<dbReference type="SUPFAM" id="SSF46689">
    <property type="entry name" value="Homeodomain-like"/>
    <property type="match status" value="1"/>
</dbReference>
<dbReference type="AlphaFoldDB" id="A0A0A3Z4X7"/>
<dbReference type="EMBL" id="JRUQ01000030">
    <property type="protein sequence ID" value="KGT94122.1"/>
    <property type="molecule type" value="Genomic_DNA"/>
</dbReference>
<dbReference type="PANTHER" id="PTHR30055">
    <property type="entry name" value="HTH-TYPE TRANSCRIPTIONAL REGULATOR RUTR"/>
    <property type="match status" value="1"/>
</dbReference>
<evidence type="ECO:0000256" key="1">
    <source>
        <dbReference type="ARBA" id="ARBA00023125"/>
    </source>
</evidence>
<dbReference type="Proteomes" id="UP000030351">
    <property type="component" value="Unassembled WGS sequence"/>
</dbReference>
<dbReference type="OrthoDB" id="8961953at2"/>
<dbReference type="PANTHER" id="PTHR30055:SF223">
    <property type="entry name" value="HTH-TYPE TRANSCRIPTIONAL REGULATOR UIDR"/>
    <property type="match status" value="1"/>
</dbReference>
<feature type="DNA-binding region" description="H-T-H motif" evidence="2">
    <location>
        <begin position="53"/>
        <end position="72"/>
    </location>
</feature>
<dbReference type="PROSITE" id="PS50977">
    <property type="entry name" value="HTH_TETR_2"/>
    <property type="match status" value="1"/>
</dbReference>
<keyword evidence="1 2" id="KW-0238">DNA-binding</keyword>
<dbReference type="eggNOG" id="COG1309">
    <property type="taxonomic scope" value="Bacteria"/>
</dbReference>
<sequence>MSAPQENSDFKPVKSAARRPGRPRGGAISAEQRGHLLDIALALFAQHGIAETSLNAIARKAGVTPAMLNYYFHSREALLDTIIEERFMPLRGRIFEVFVANADDPIAAIEYMVKEIAETAQRDSWFAPLWMQEAVSENALIRQRMDERFGKREVREKVLAIMEGWKRAGKINPEINTSLLLGSLVSLVLVPLVQLRVEEDPAAREAIVRHALALLCKGISP</sequence>
<dbReference type="SUPFAM" id="SSF48498">
    <property type="entry name" value="Tetracyclin repressor-like, C-terminal domain"/>
    <property type="match status" value="1"/>
</dbReference>
<evidence type="ECO:0000313" key="5">
    <source>
        <dbReference type="EMBL" id="KGT94122.1"/>
    </source>
</evidence>
<dbReference type="InterPro" id="IPR036271">
    <property type="entry name" value="Tet_transcr_reg_TetR-rel_C_sf"/>
</dbReference>
<evidence type="ECO:0000259" key="4">
    <source>
        <dbReference type="PROSITE" id="PS50977"/>
    </source>
</evidence>
<dbReference type="Pfam" id="PF00440">
    <property type="entry name" value="TetR_N"/>
    <property type="match status" value="1"/>
</dbReference>
<dbReference type="Gene3D" id="1.10.357.10">
    <property type="entry name" value="Tetracycline Repressor, domain 2"/>
    <property type="match status" value="1"/>
</dbReference>
<dbReference type="PRINTS" id="PR00455">
    <property type="entry name" value="HTHTETR"/>
</dbReference>
<dbReference type="RefSeq" id="WP_034892084.1">
    <property type="nucleotide sequence ID" value="NZ_JRUQ01000030.1"/>
</dbReference>
<organism evidence="5 6">
    <name type="scientific">Erwinia typographi</name>
    <dbReference type="NCBI Taxonomy" id="371042"/>
    <lineage>
        <taxon>Bacteria</taxon>
        <taxon>Pseudomonadati</taxon>
        <taxon>Pseudomonadota</taxon>
        <taxon>Gammaproteobacteria</taxon>
        <taxon>Enterobacterales</taxon>
        <taxon>Erwiniaceae</taxon>
        <taxon>Erwinia</taxon>
    </lineage>
</organism>
<reference evidence="5 6" key="1">
    <citation type="submission" date="2014-10" db="EMBL/GenBank/DDBJ databases">
        <title>Genome sequence of Erwinia typographi M043b.</title>
        <authorList>
            <person name="Chan K.-G."/>
            <person name="Tan W.-S."/>
        </authorList>
    </citation>
    <scope>NUCLEOTIDE SEQUENCE [LARGE SCALE GENOMIC DNA]</scope>
    <source>
        <strain evidence="5 6">M043b</strain>
    </source>
</reference>
<dbReference type="InterPro" id="IPR050109">
    <property type="entry name" value="HTH-type_TetR-like_transc_reg"/>
</dbReference>
<proteinExistence type="predicted"/>
<feature type="domain" description="HTH tetR-type" evidence="4">
    <location>
        <begin position="30"/>
        <end position="90"/>
    </location>
</feature>
<gene>
    <name evidence="5" type="ORF">NG99_10800</name>
</gene>
<evidence type="ECO:0000256" key="3">
    <source>
        <dbReference type="SAM" id="MobiDB-lite"/>
    </source>
</evidence>
<evidence type="ECO:0000313" key="6">
    <source>
        <dbReference type="Proteomes" id="UP000030351"/>
    </source>
</evidence>
<feature type="region of interest" description="Disordered" evidence="3">
    <location>
        <begin position="1"/>
        <end position="28"/>
    </location>
</feature>
<dbReference type="GO" id="GO:0003700">
    <property type="term" value="F:DNA-binding transcription factor activity"/>
    <property type="evidence" value="ECO:0007669"/>
    <property type="project" value="TreeGrafter"/>
</dbReference>
<dbReference type="InterPro" id="IPR001647">
    <property type="entry name" value="HTH_TetR"/>
</dbReference>